<keyword evidence="5" id="KW-0560">Oxidoreductase</keyword>
<keyword evidence="4 5" id="KW-0472">Membrane</keyword>
<evidence type="ECO:0000256" key="2">
    <source>
        <dbReference type="ARBA" id="ARBA00022692"/>
    </source>
</evidence>
<dbReference type="OrthoDB" id="541710at2759"/>
<keyword evidence="2 5" id="KW-0812">Transmembrane</keyword>
<feature type="transmembrane region" description="Helical" evidence="5">
    <location>
        <begin position="139"/>
        <end position="164"/>
    </location>
</feature>
<comment type="caution">
    <text evidence="5">Lacks conserved residue(s) required for the propagation of feature annotation.</text>
</comment>
<organism evidence="7 8">
    <name type="scientific">Schizosaccharomyces octosporus (strain yFS286)</name>
    <name type="common">Fission yeast</name>
    <name type="synonym">Octosporomyces octosporus</name>
    <dbReference type="NCBI Taxonomy" id="483514"/>
    <lineage>
        <taxon>Eukaryota</taxon>
        <taxon>Fungi</taxon>
        <taxon>Dikarya</taxon>
        <taxon>Ascomycota</taxon>
        <taxon>Taphrinomycotina</taxon>
        <taxon>Schizosaccharomycetes</taxon>
        <taxon>Schizosaccharomycetales</taxon>
        <taxon>Schizosaccharomycetaceae</taxon>
        <taxon>Schizosaccharomyces</taxon>
    </lineage>
</organism>
<dbReference type="GO" id="GO:0160198">
    <property type="term" value="F:polyprenal reductase activity"/>
    <property type="evidence" value="ECO:0007669"/>
    <property type="project" value="UniProtKB-EC"/>
</dbReference>
<dbReference type="EC" id="1.3.1.94" evidence="5"/>
<dbReference type="RefSeq" id="XP_013018617.1">
    <property type="nucleotide sequence ID" value="XM_013163163.1"/>
</dbReference>
<dbReference type="InterPro" id="IPR039698">
    <property type="entry name" value="Dfg10/SRD5A3"/>
</dbReference>
<dbReference type="GO" id="GO:0016095">
    <property type="term" value="P:polyprenol catabolic process"/>
    <property type="evidence" value="ECO:0007669"/>
    <property type="project" value="UniProtKB-UniRule"/>
</dbReference>
<dbReference type="PANTHER" id="PTHR14624">
    <property type="entry name" value="DFG10 PROTEIN"/>
    <property type="match status" value="1"/>
</dbReference>
<feature type="domain" description="3-oxo-5-alpha-steroid 4-dehydrogenase C-terminal" evidence="6">
    <location>
        <begin position="148"/>
        <end position="278"/>
    </location>
</feature>
<comment type="subcellular location">
    <subcellularLocation>
        <location evidence="1">Endomembrane system</location>
        <topology evidence="1">Multi-pass membrane protein</topology>
    </subcellularLocation>
    <subcellularLocation>
        <location evidence="5">Endoplasmic reticulum membrane</location>
    </subcellularLocation>
</comment>
<feature type="transmembrane region" description="Helical" evidence="5">
    <location>
        <begin position="67"/>
        <end position="87"/>
    </location>
</feature>
<dbReference type="OMA" id="NASHEHL"/>
<dbReference type="InterPro" id="IPR001104">
    <property type="entry name" value="3-oxo-5_a-steroid_4-DH_C"/>
</dbReference>
<dbReference type="GO" id="GO:0006488">
    <property type="term" value="P:dolichol-linked oligosaccharide biosynthetic process"/>
    <property type="evidence" value="ECO:0007669"/>
    <property type="project" value="UniProtKB-UniRule"/>
</dbReference>
<dbReference type="GeneID" id="25029727"/>
<keyword evidence="5" id="KW-0521">NADP</keyword>
<keyword evidence="3 5" id="KW-1133">Transmembrane helix</keyword>
<keyword evidence="5" id="KW-0256">Endoplasmic reticulum</keyword>
<evidence type="ECO:0000256" key="1">
    <source>
        <dbReference type="ARBA" id="ARBA00004127"/>
    </source>
</evidence>
<evidence type="ECO:0000256" key="3">
    <source>
        <dbReference type="ARBA" id="ARBA00022989"/>
    </source>
</evidence>
<dbReference type="EMBL" id="KE503207">
    <property type="protein sequence ID" value="EPX72985.1"/>
    <property type="molecule type" value="Genomic_DNA"/>
</dbReference>
<evidence type="ECO:0000313" key="8">
    <source>
        <dbReference type="Proteomes" id="UP000016088"/>
    </source>
</evidence>
<dbReference type="Proteomes" id="UP000016088">
    <property type="component" value="Unassembled WGS sequence"/>
</dbReference>
<dbReference type="GO" id="GO:0102389">
    <property type="term" value="F:polyprenol reductase activity"/>
    <property type="evidence" value="ECO:0007669"/>
    <property type="project" value="UniProtKB-UniRule"/>
</dbReference>
<evidence type="ECO:0000259" key="6">
    <source>
        <dbReference type="Pfam" id="PF02544"/>
    </source>
</evidence>
<comment type="catalytic activity">
    <reaction evidence="5">
        <text>a di-trans,poly-cis-dolichal + NADP(+) = a di-trans,poly-cis-polyprenal + NADPH + H(+)</text>
        <dbReference type="Rhea" id="RHEA:80727"/>
        <dbReference type="Rhea" id="RHEA-COMP:19536"/>
        <dbReference type="Rhea" id="RHEA-COMP:19537"/>
        <dbReference type="ChEBI" id="CHEBI:15378"/>
        <dbReference type="ChEBI" id="CHEBI:57783"/>
        <dbReference type="ChEBI" id="CHEBI:58349"/>
        <dbReference type="ChEBI" id="CHEBI:231623"/>
        <dbReference type="ChEBI" id="CHEBI:231637"/>
        <dbReference type="EC" id="1.3.1.94"/>
    </reaction>
    <physiologicalReaction direction="right-to-left" evidence="5">
        <dbReference type="Rhea" id="RHEA:80729"/>
    </physiologicalReaction>
</comment>
<protein>
    <recommendedName>
        <fullName evidence="5">Polyprenal reductase</fullName>
        <ecNumber evidence="5">1.3.1.94</ecNumber>
    </recommendedName>
</protein>
<dbReference type="PROSITE" id="PS50244">
    <property type="entry name" value="S5A_REDUCTASE"/>
    <property type="match status" value="1"/>
</dbReference>
<dbReference type="Pfam" id="PF02544">
    <property type="entry name" value="Steroid_dh"/>
    <property type="match status" value="1"/>
</dbReference>
<gene>
    <name evidence="7" type="ORF">SOCG_00743</name>
</gene>
<comment type="function">
    <text evidence="5">Plays a key role in early steps of protein N-linked glycosylation by being involved in the conversion of polyprenol into dolichol. Acts as a polyprenal reductase that mediates the reduction of polyprenal into dolichal in a NADP-dependent mechanism. Dolichols are required for the synthesis of dolichol-linked monosaccharides and the oligosaccharide precursor used for N-glycosylation.</text>
</comment>
<name>S9R3N8_SCHOY</name>
<dbReference type="GO" id="GO:0005789">
    <property type="term" value="C:endoplasmic reticulum membrane"/>
    <property type="evidence" value="ECO:0007669"/>
    <property type="project" value="UniProtKB-SubCell"/>
</dbReference>
<feature type="transmembrane region" description="Helical" evidence="5">
    <location>
        <begin position="9"/>
        <end position="31"/>
    </location>
</feature>
<dbReference type="GO" id="GO:0003865">
    <property type="term" value="F:3-oxo-5-alpha-steroid 4-dehydrogenase activity"/>
    <property type="evidence" value="ECO:0007669"/>
    <property type="project" value="TreeGrafter"/>
</dbReference>
<proteinExistence type="inferred from homology"/>
<evidence type="ECO:0000256" key="5">
    <source>
        <dbReference type="RuleBase" id="RU367081"/>
    </source>
</evidence>
<dbReference type="HOGENOM" id="CLU_987498_0_0_1"/>
<keyword evidence="8" id="KW-1185">Reference proteome</keyword>
<sequence>MLQFQLETWVLLFQIELALYYVSTTISVLIVPNISKWEWLTNYSGHGDIKGNDRHRLLSRLQVPKHWFWHFYAFGFLLIVSYVYFLLSTLRQNPVVQTAKTELLYSRKLQVSLVLYGTHMLRRLYESIRFRNTGSKMQITHYLLGYFFYSHTFLAIVIACLGNYEQYMSWRQGMGLTLYVFGSVWQNASHEHLIAQKKQRSYLPLQKSGFRWIAGAHYFGEVIIYTGFLCIINHWILWLVYGWILVSMTNIATSYSKTFQKAKTTESRPQWILFPFLY</sequence>
<accession>S9R3N8</accession>
<reference evidence="7 8" key="1">
    <citation type="journal article" date="2011" name="Science">
        <title>Comparative functional genomics of the fission yeasts.</title>
        <authorList>
            <person name="Rhind N."/>
            <person name="Chen Z."/>
            <person name="Yassour M."/>
            <person name="Thompson D.A."/>
            <person name="Haas B.J."/>
            <person name="Habib N."/>
            <person name="Wapinski I."/>
            <person name="Roy S."/>
            <person name="Lin M.F."/>
            <person name="Heiman D.I."/>
            <person name="Young S.K."/>
            <person name="Furuya K."/>
            <person name="Guo Y."/>
            <person name="Pidoux A."/>
            <person name="Chen H.M."/>
            <person name="Robbertse B."/>
            <person name="Goldberg J.M."/>
            <person name="Aoki K."/>
            <person name="Bayne E.H."/>
            <person name="Berlin A.M."/>
            <person name="Desjardins C.A."/>
            <person name="Dobbs E."/>
            <person name="Dukaj L."/>
            <person name="Fan L."/>
            <person name="FitzGerald M.G."/>
            <person name="French C."/>
            <person name="Gujja S."/>
            <person name="Hansen K."/>
            <person name="Keifenheim D."/>
            <person name="Levin J.Z."/>
            <person name="Mosher R.A."/>
            <person name="Mueller C.A."/>
            <person name="Pfiffner J."/>
            <person name="Priest M."/>
            <person name="Russ C."/>
            <person name="Smialowska A."/>
            <person name="Swoboda P."/>
            <person name="Sykes S.M."/>
            <person name="Vaughn M."/>
            <person name="Vengrova S."/>
            <person name="Yoder R."/>
            <person name="Zeng Q."/>
            <person name="Allshire R."/>
            <person name="Baulcombe D."/>
            <person name="Birren B.W."/>
            <person name="Brown W."/>
            <person name="Ekwall K."/>
            <person name="Kellis M."/>
            <person name="Leatherwood J."/>
            <person name="Levin H."/>
            <person name="Margalit H."/>
            <person name="Martienssen R."/>
            <person name="Nieduszynski C.A."/>
            <person name="Spatafora J.W."/>
            <person name="Friedman N."/>
            <person name="Dalgaard J.Z."/>
            <person name="Baumann P."/>
            <person name="Niki H."/>
            <person name="Regev A."/>
            <person name="Nusbaum C."/>
        </authorList>
    </citation>
    <scope>NUCLEOTIDE SEQUENCE [LARGE SCALE GENOMIC DNA]</scope>
    <source>
        <strain evidence="8">yFS286</strain>
    </source>
</reference>
<evidence type="ECO:0000313" key="7">
    <source>
        <dbReference type="EMBL" id="EPX72985.1"/>
    </source>
</evidence>
<dbReference type="VEuPathDB" id="FungiDB:SOCG_00743"/>
<dbReference type="AlphaFoldDB" id="S9R3N8"/>
<dbReference type="eggNOG" id="KOG1640">
    <property type="taxonomic scope" value="Eukaryota"/>
</dbReference>
<evidence type="ECO:0000256" key="4">
    <source>
        <dbReference type="ARBA" id="ARBA00023136"/>
    </source>
</evidence>
<comment type="similarity">
    <text evidence="5">Belongs to the steroid 5-alpha reductase family. Polyprenal reductase subfamily.</text>
</comment>
<comment type="pathway">
    <text evidence="5">Protein modification; protein glycosylation.</text>
</comment>
<dbReference type="UniPathway" id="UPA00378"/>
<dbReference type="PANTHER" id="PTHR14624:SF0">
    <property type="entry name" value="POLYPRENOL REDUCTASE"/>
    <property type="match status" value="1"/>
</dbReference>